<dbReference type="PANTHER" id="PTHR11403">
    <property type="entry name" value="CYTOCHROME C OXIDASE SUBUNIT III"/>
    <property type="match status" value="1"/>
</dbReference>
<dbReference type="InterPro" id="IPR024791">
    <property type="entry name" value="Cyt_c/ubiquinol_Oxase_su3"/>
</dbReference>
<dbReference type="GO" id="GO:0019646">
    <property type="term" value="P:aerobic electron transport chain"/>
    <property type="evidence" value="ECO:0007669"/>
    <property type="project" value="InterPro"/>
</dbReference>
<keyword evidence="10" id="KW-1185">Reference proteome</keyword>
<dbReference type="OrthoDB" id="9810850at2"/>
<dbReference type="EMBL" id="PZZZ01000015">
    <property type="protein sequence ID" value="PTM86964.1"/>
    <property type="molecule type" value="Genomic_DNA"/>
</dbReference>
<dbReference type="SUPFAM" id="SSF81452">
    <property type="entry name" value="Cytochrome c oxidase subunit III-like"/>
    <property type="match status" value="1"/>
</dbReference>
<dbReference type="InterPro" id="IPR000298">
    <property type="entry name" value="Cyt_c_oxidase-like_su3"/>
</dbReference>
<keyword evidence="4 7" id="KW-1133">Transmembrane helix</keyword>
<dbReference type="Pfam" id="PF00510">
    <property type="entry name" value="COX3"/>
    <property type="match status" value="1"/>
</dbReference>
<organism evidence="9 10">
    <name type="scientific">Mycoplana dimorpha</name>
    <dbReference type="NCBI Taxonomy" id="28320"/>
    <lineage>
        <taxon>Bacteria</taxon>
        <taxon>Pseudomonadati</taxon>
        <taxon>Pseudomonadota</taxon>
        <taxon>Alphaproteobacteria</taxon>
        <taxon>Hyphomicrobiales</taxon>
        <taxon>Rhizobiaceae</taxon>
        <taxon>Mycoplana</taxon>
    </lineage>
</organism>
<keyword evidence="5 7" id="KW-0472">Membrane</keyword>
<keyword evidence="3 6" id="KW-0812">Transmembrane</keyword>
<feature type="transmembrane region" description="Helical" evidence="7">
    <location>
        <begin position="185"/>
        <end position="208"/>
    </location>
</feature>
<reference evidence="9 10" key="1">
    <citation type="submission" date="2018-04" db="EMBL/GenBank/DDBJ databases">
        <title>Genomic Encyclopedia of Type Strains, Phase IV (KMG-IV): sequencing the most valuable type-strain genomes for metagenomic binning, comparative biology and taxonomic classification.</title>
        <authorList>
            <person name="Goeker M."/>
        </authorList>
    </citation>
    <scope>NUCLEOTIDE SEQUENCE [LARGE SCALE GENOMIC DNA]</scope>
    <source>
        <strain evidence="9 10">DSM 7138</strain>
    </source>
</reference>
<feature type="transmembrane region" description="Helical" evidence="7">
    <location>
        <begin position="147"/>
        <end position="173"/>
    </location>
</feature>
<sequence>MAETPLAARPPYSEPRQQHDAAMMGMYLFLGSEIMLFGGIFAVAAVIRILHPADIVESSRALHYLIGALNTGVLLTSSFFVASAVEATKGGRRRAGATWLAAAAVAGLVFLVVKGYEYGAEYREGLLPLPGADTQFRTAPQHLFMNLYVLATGLHAIHLLIGIVLLSVLAPCLAFGKVRLPDRGILIIAAALYWHLVDVIWVFIYPVFYLAR</sequence>
<dbReference type="PANTHER" id="PTHR11403:SF6">
    <property type="entry name" value="NITRIC OXIDE REDUCTASE SUBUNIT E"/>
    <property type="match status" value="1"/>
</dbReference>
<evidence type="ECO:0000256" key="6">
    <source>
        <dbReference type="RuleBase" id="RU003376"/>
    </source>
</evidence>
<dbReference type="PROSITE" id="PS50253">
    <property type="entry name" value="COX3"/>
    <property type="match status" value="1"/>
</dbReference>
<dbReference type="Gene3D" id="1.20.120.80">
    <property type="entry name" value="Cytochrome c oxidase, subunit III, four-helix bundle"/>
    <property type="match status" value="1"/>
</dbReference>
<evidence type="ECO:0000256" key="4">
    <source>
        <dbReference type="ARBA" id="ARBA00022989"/>
    </source>
</evidence>
<dbReference type="InterPro" id="IPR013833">
    <property type="entry name" value="Cyt_c_oxidase_su3_a-hlx"/>
</dbReference>
<gene>
    <name evidence="9" type="ORF">C7449_11517</name>
</gene>
<accession>A0A2T5AJP6</accession>
<dbReference type="InterPro" id="IPR035973">
    <property type="entry name" value="Cyt_c_oxidase_su3-like_sf"/>
</dbReference>
<evidence type="ECO:0000313" key="9">
    <source>
        <dbReference type="EMBL" id="PTM86964.1"/>
    </source>
</evidence>
<dbReference type="Proteomes" id="UP000241247">
    <property type="component" value="Unassembled WGS sequence"/>
</dbReference>
<evidence type="ECO:0000256" key="3">
    <source>
        <dbReference type="ARBA" id="ARBA00022692"/>
    </source>
</evidence>
<feature type="transmembrane region" description="Helical" evidence="7">
    <location>
        <begin position="97"/>
        <end position="116"/>
    </location>
</feature>
<comment type="similarity">
    <text evidence="2 6">Belongs to the cytochrome c oxidase subunit 3 family.</text>
</comment>
<protein>
    <submittedName>
        <fullName evidence="9">Cytochrome c oxidase subunit 3</fullName>
    </submittedName>
</protein>
<comment type="subcellular location">
    <subcellularLocation>
        <location evidence="6">Cell membrane</location>
        <topology evidence="6">Multi-pass membrane protein</topology>
    </subcellularLocation>
    <subcellularLocation>
        <location evidence="1">Membrane</location>
        <topology evidence="1">Multi-pass membrane protein</topology>
    </subcellularLocation>
</comment>
<evidence type="ECO:0000256" key="7">
    <source>
        <dbReference type="SAM" id="Phobius"/>
    </source>
</evidence>
<dbReference type="GO" id="GO:0005886">
    <property type="term" value="C:plasma membrane"/>
    <property type="evidence" value="ECO:0007669"/>
    <property type="project" value="UniProtKB-SubCell"/>
</dbReference>
<dbReference type="AlphaFoldDB" id="A0A2T5AJP6"/>
<name>A0A2T5AJP6_MYCDI</name>
<feature type="domain" description="Heme-copper oxidase subunit III family profile" evidence="8">
    <location>
        <begin position="1"/>
        <end position="212"/>
    </location>
</feature>
<evidence type="ECO:0000256" key="1">
    <source>
        <dbReference type="ARBA" id="ARBA00004141"/>
    </source>
</evidence>
<dbReference type="GO" id="GO:0004129">
    <property type="term" value="F:cytochrome-c oxidase activity"/>
    <property type="evidence" value="ECO:0007669"/>
    <property type="project" value="InterPro"/>
</dbReference>
<proteinExistence type="inferred from homology"/>
<evidence type="ECO:0000256" key="2">
    <source>
        <dbReference type="ARBA" id="ARBA00010581"/>
    </source>
</evidence>
<evidence type="ECO:0000256" key="5">
    <source>
        <dbReference type="ARBA" id="ARBA00023136"/>
    </source>
</evidence>
<dbReference type="RefSeq" id="WP_108004892.1">
    <property type="nucleotide sequence ID" value="NZ_JBHEEX010000019.1"/>
</dbReference>
<feature type="transmembrane region" description="Helical" evidence="7">
    <location>
        <begin position="62"/>
        <end position="85"/>
    </location>
</feature>
<feature type="transmembrane region" description="Helical" evidence="7">
    <location>
        <begin position="26"/>
        <end position="50"/>
    </location>
</feature>
<evidence type="ECO:0000259" key="8">
    <source>
        <dbReference type="PROSITE" id="PS50253"/>
    </source>
</evidence>
<evidence type="ECO:0000313" key="10">
    <source>
        <dbReference type="Proteomes" id="UP000241247"/>
    </source>
</evidence>
<comment type="caution">
    <text evidence="9">The sequence shown here is derived from an EMBL/GenBank/DDBJ whole genome shotgun (WGS) entry which is preliminary data.</text>
</comment>